<dbReference type="PROSITE" id="PS00107">
    <property type="entry name" value="PROTEIN_KINASE_ATP"/>
    <property type="match status" value="1"/>
</dbReference>
<dbReference type="Gene3D" id="1.10.510.10">
    <property type="entry name" value="Transferase(Phosphotransferase) domain 1"/>
    <property type="match status" value="1"/>
</dbReference>
<feature type="chain" id="PRO_5015775583" evidence="2">
    <location>
        <begin position="27"/>
        <end position="477"/>
    </location>
</feature>
<evidence type="ECO:0000313" key="5">
    <source>
        <dbReference type="Proteomes" id="UP000245207"/>
    </source>
</evidence>
<dbReference type="InterPro" id="IPR017441">
    <property type="entry name" value="Protein_kinase_ATP_BS"/>
</dbReference>
<dbReference type="EMBL" id="PKPP01006724">
    <property type="protein sequence ID" value="PWA55555.1"/>
    <property type="molecule type" value="Genomic_DNA"/>
</dbReference>
<dbReference type="PANTHER" id="PTHR33390:SF1">
    <property type="entry name" value="STRESS UP-REGULATED NOD 19 PROTEIN"/>
    <property type="match status" value="1"/>
</dbReference>
<evidence type="ECO:0000259" key="3">
    <source>
        <dbReference type="PROSITE" id="PS50011"/>
    </source>
</evidence>
<sequence length="477" mass="52712">MSPGTLGLVFLLISVILAMCAQHSVASVTLEKGLKTKVYLSPKIKLHPGSVSSKNHYDIEFPKGHIAIKSFNAELVDEAGQPVSLKETYLHHWFIVNYYQRIGAKDLKYNGNVDLGSHQSDFITAGNAGVCTIFPQFFGMGAETRKTAAHVPDPYGIEVGNPLKVPAGYLEKWKFNIHAIDTRDAIDTMGCTECRCNLYNVMEDEYGRPLEPSYAGGLHCCYDGTQCKVKNRHKNVARNIYLKYTVKWVDWSDFIIEYNIEQSANNDYISTKRSSVRIPIAGDVIYGVVHLHSGGIGSALYGEDGRVICLSKPIYGKGNSVGDEAGYVVGMSSCYPKPESSVGMNDLVQVHEQSKVPSFVCGVAVLLLVSYNQLLKATDGFPIANLIGEGGFSSVYKGILDFDDKFVAIKVLHLQNRGAHKSFLAECEAWRNIRHRMPNGSVHDWLHSSANTSKLNLLQRINILIDVATALDYLHKT</sequence>
<dbReference type="GO" id="GO:0005524">
    <property type="term" value="F:ATP binding"/>
    <property type="evidence" value="ECO:0007669"/>
    <property type="project" value="UniProtKB-UniRule"/>
</dbReference>
<dbReference type="Proteomes" id="UP000245207">
    <property type="component" value="Unassembled WGS sequence"/>
</dbReference>
<feature type="signal peptide" evidence="2">
    <location>
        <begin position="1"/>
        <end position="26"/>
    </location>
</feature>
<comment type="caution">
    <text evidence="4">The sequence shown here is derived from an EMBL/GenBank/DDBJ whole genome shotgun (WGS) entry which is preliminary data.</text>
</comment>
<evidence type="ECO:0000256" key="2">
    <source>
        <dbReference type="SAM" id="SignalP"/>
    </source>
</evidence>
<dbReference type="Gene3D" id="3.30.200.20">
    <property type="entry name" value="Phosphorylase Kinase, domain 1"/>
    <property type="match status" value="1"/>
</dbReference>
<feature type="binding site" evidence="1">
    <location>
        <position position="410"/>
    </location>
    <ligand>
        <name>ATP</name>
        <dbReference type="ChEBI" id="CHEBI:30616"/>
    </ligand>
</feature>
<dbReference type="GO" id="GO:0004672">
    <property type="term" value="F:protein kinase activity"/>
    <property type="evidence" value="ECO:0007669"/>
    <property type="project" value="InterPro"/>
</dbReference>
<dbReference type="SUPFAM" id="SSF56112">
    <property type="entry name" value="Protein kinase-like (PK-like)"/>
    <property type="match status" value="1"/>
</dbReference>
<dbReference type="InterPro" id="IPR011009">
    <property type="entry name" value="Kinase-like_dom_sf"/>
</dbReference>
<dbReference type="PANTHER" id="PTHR33390">
    <property type="entry name" value="STRESS UP-REGULATED NOD 19 PROTEIN"/>
    <property type="match status" value="1"/>
</dbReference>
<dbReference type="STRING" id="35608.A0A2U1M2S0"/>
<proteinExistence type="predicted"/>
<organism evidence="4 5">
    <name type="scientific">Artemisia annua</name>
    <name type="common">Sweet wormwood</name>
    <dbReference type="NCBI Taxonomy" id="35608"/>
    <lineage>
        <taxon>Eukaryota</taxon>
        <taxon>Viridiplantae</taxon>
        <taxon>Streptophyta</taxon>
        <taxon>Embryophyta</taxon>
        <taxon>Tracheophyta</taxon>
        <taxon>Spermatophyta</taxon>
        <taxon>Magnoliopsida</taxon>
        <taxon>eudicotyledons</taxon>
        <taxon>Gunneridae</taxon>
        <taxon>Pentapetalae</taxon>
        <taxon>asterids</taxon>
        <taxon>campanulids</taxon>
        <taxon>Asterales</taxon>
        <taxon>Asteraceae</taxon>
        <taxon>Asteroideae</taxon>
        <taxon>Anthemideae</taxon>
        <taxon>Artemisiinae</taxon>
        <taxon>Artemisia</taxon>
    </lineage>
</organism>
<evidence type="ECO:0000313" key="4">
    <source>
        <dbReference type="EMBL" id="PWA55555.1"/>
    </source>
</evidence>
<keyword evidence="1" id="KW-0067">ATP-binding</keyword>
<keyword evidence="2" id="KW-0732">Signal</keyword>
<dbReference type="OrthoDB" id="1923469at2759"/>
<feature type="domain" description="Protein kinase" evidence="3">
    <location>
        <begin position="381"/>
        <end position="477"/>
    </location>
</feature>
<dbReference type="Pfam" id="PF07712">
    <property type="entry name" value="SURNod19"/>
    <property type="match status" value="1"/>
</dbReference>
<name>A0A2U1M2S0_ARTAN</name>
<gene>
    <name evidence="4" type="ORF">CTI12_AA426440</name>
</gene>
<protein>
    <submittedName>
        <fullName evidence="4">Stress up-regulated Nod 19</fullName>
    </submittedName>
</protein>
<dbReference type="PROSITE" id="PS50011">
    <property type="entry name" value="PROTEIN_KINASE_DOM"/>
    <property type="match status" value="1"/>
</dbReference>
<evidence type="ECO:0000256" key="1">
    <source>
        <dbReference type="PROSITE-ProRule" id="PRU10141"/>
    </source>
</evidence>
<keyword evidence="1" id="KW-0547">Nucleotide-binding</keyword>
<dbReference type="InterPro" id="IPR000719">
    <property type="entry name" value="Prot_kinase_dom"/>
</dbReference>
<dbReference type="InterPro" id="IPR011692">
    <property type="entry name" value="Stress_up-reg_Nod19"/>
</dbReference>
<dbReference type="AlphaFoldDB" id="A0A2U1M2S0"/>
<keyword evidence="5" id="KW-1185">Reference proteome</keyword>
<reference evidence="4 5" key="1">
    <citation type="journal article" date="2018" name="Mol. Plant">
        <title>The genome of Artemisia annua provides insight into the evolution of Asteraceae family and artemisinin biosynthesis.</title>
        <authorList>
            <person name="Shen Q."/>
            <person name="Zhang L."/>
            <person name="Liao Z."/>
            <person name="Wang S."/>
            <person name="Yan T."/>
            <person name="Shi P."/>
            <person name="Liu M."/>
            <person name="Fu X."/>
            <person name="Pan Q."/>
            <person name="Wang Y."/>
            <person name="Lv Z."/>
            <person name="Lu X."/>
            <person name="Zhang F."/>
            <person name="Jiang W."/>
            <person name="Ma Y."/>
            <person name="Chen M."/>
            <person name="Hao X."/>
            <person name="Li L."/>
            <person name="Tang Y."/>
            <person name="Lv G."/>
            <person name="Zhou Y."/>
            <person name="Sun X."/>
            <person name="Brodelius P.E."/>
            <person name="Rose J.K.C."/>
            <person name="Tang K."/>
        </authorList>
    </citation>
    <scope>NUCLEOTIDE SEQUENCE [LARGE SCALE GENOMIC DNA]</scope>
    <source>
        <strain evidence="5">cv. Huhao1</strain>
        <tissue evidence="4">Leaf</tissue>
    </source>
</reference>
<accession>A0A2U1M2S0</accession>